<protein>
    <submittedName>
        <fullName evidence="1">Uncharacterized protein</fullName>
    </submittedName>
</protein>
<evidence type="ECO:0000313" key="1">
    <source>
        <dbReference type="EMBL" id="MBX68387.1"/>
    </source>
</evidence>
<proteinExistence type="predicted"/>
<dbReference type="AlphaFoldDB" id="A0A2P2QN89"/>
<dbReference type="EMBL" id="GGEC01087903">
    <property type="protein sequence ID" value="MBX68387.1"/>
    <property type="molecule type" value="Transcribed_RNA"/>
</dbReference>
<organism evidence="1">
    <name type="scientific">Rhizophora mucronata</name>
    <name type="common">Asiatic mangrove</name>
    <dbReference type="NCBI Taxonomy" id="61149"/>
    <lineage>
        <taxon>Eukaryota</taxon>
        <taxon>Viridiplantae</taxon>
        <taxon>Streptophyta</taxon>
        <taxon>Embryophyta</taxon>
        <taxon>Tracheophyta</taxon>
        <taxon>Spermatophyta</taxon>
        <taxon>Magnoliopsida</taxon>
        <taxon>eudicotyledons</taxon>
        <taxon>Gunneridae</taxon>
        <taxon>Pentapetalae</taxon>
        <taxon>rosids</taxon>
        <taxon>fabids</taxon>
        <taxon>Malpighiales</taxon>
        <taxon>Rhizophoraceae</taxon>
        <taxon>Rhizophora</taxon>
    </lineage>
</organism>
<reference evidence="1" key="1">
    <citation type="submission" date="2018-02" db="EMBL/GenBank/DDBJ databases">
        <title>Rhizophora mucronata_Transcriptome.</title>
        <authorList>
            <person name="Meera S.P."/>
            <person name="Sreeshan A."/>
            <person name="Augustine A."/>
        </authorList>
    </citation>
    <scope>NUCLEOTIDE SEQUENCE</scope>
    <source>
        <tissue evidence="1">Leaf</tissue>
    </source>
</reference>
<sequence length="28" mass="3168">MICSDNSKQWILNAFSYAKCSVAIMNTK</sequence>
<accession>A0A2P2QN89</accession>
<name>A0A2P2QN89_RHIMU</name>